<evidence type="ECO:0000313" key="1">
    <source>
        <dbReference type="EMBL" id="MBX0322949.1"/>
    </source>
</evidence>
<keyword evidence="2" id="KW-1185">Reference proteome</keyword>
<organism evidence="1 2">
    <name type="scientific">Haloarcula rubra</name>
    <dbReference type="NCBI Taxonomy" id="2487747"/>
    <lineage>
        <taxon>Archaea</taxon>
        <taxon>Methanobacteriati</taxon>
        <taxon>Methanobacteriota</taxon>
        <taxon>Stenosarchaea group</taxon>
        <taxon>Halobacteria</taxon>
        <taxon>Halobacteriales</taxon>
        <taxon>Haloarculaceae</taxon>
        <taxon>Haloarcula</taxon>
    </lineage>
</organism>
<protein>
    <recommendedName>
        <fullName evidence="3">Small CPxCG-related zinc finger protein</fullName>
    </recommendedName>
</protein>
<dbReference type="Proteomes" id="UP001430377">
    <property type="component" value="Unassembled WGS sequence"/>
</dbReference>
<proteinExistence type="predicted"/>
<comment type="caution">
    <text evidence="1">The sequence shown here is derived from an EMBL/GenBank/DDBJ whole genome shotgun (WGS) entry which is preliminary data.</text>
</comment>
<name>A0AAW4PS14_9EURY</name>
<evidence type="ECO:0000313" key="2">
    <source>
        <dbReference type="Proteomes" id="UP001430377"/>
    </source>
</evidence>
<gene>
    <name evidence="1" type="ORF">EGH21_07905</name>
</gene>
<reference evidence="1 2" key="1">
    <citation type="submission" date="2021-06" db="EMBL/GenBank/DDBJ databases">
        <title>Halomicroarcula sp. a new haloarchaeum isolated from saline soil.</title>
        <authorList>
            <person name="Duran-Viseras A."/>
            <person name="Sanchez-Porro C."/>
            <person name="Ventosa A."/>
        </authorList>
    </citation>
    <scope>NUCLEOTIDE SEQUENCE [LARGE SCALE GENOMIC DNA]</scope>
    <source>
        <strain evidence="1 2">F13</strain>
    </source>
</reference>
<accession>A0AAW4PS14</accession>
<sequence length="53" mass="5742">MTDARFDCDTCGRTVARAEADVSGTFGDLEGWQTLCCPHCGARLRTVFVGSEE</sequence>
<dbReference type="EMBL" id="RKLR01000002">
    <property type="protein sequence ID" value="MBX0322949.1"/>
    <property type="molecule type" value="Genomic_DNA"/>
</dbReference>
<dbReference type="AlphaFoldDB" id="A0AAW4PS14"/>
<evidence type="ECO:0008006" key="3">
    <source>
        <dbReference type="Google" id="ProtNLM"/>
    </source>
</evidence>
<dbReference type="RefSeq" id="WP_220617918.1">
    <property type="nucleotide sequence ID" value="NZ_RKLR01000002.1"/>
</dbReference>